<dbReference type="AlphaFoldDB" id="A0A6A6DUX1"/>
<evidence type="ECO:0000259" key="6">
    <source>
        <dbReference type="PROSITE" id="PS50089"/>
    </source>
</evidence>
<evidence type="ECO:0000313" key="7">
    <source>
        <dbReference type="EMBL" id="KAF2182029.1"/>
    </source>
</evidence>
<keyword evidence="2 4" id="KW-0863">Zinc-finger</keyword>
<feature type="region of interest" description="Disordered" evidence="5">
    <location>
        <begin position="39"/>
        <end position="197"/>
    </location>
</feature>
<dbReference type="InterPro" id="IPR001841">
    <property type="entry name" value="Znf_RING"/>
</dbReference>
<dbReference type="PANTHER" id="PTHR23041">
    <property type="entry name" value="RING FINGER DOMAIN-CONTAINING"/>
    <property type="match status" value="1"/>
</dbReference>
<dbReference type="PROSITE" id="PS50089">
    <property type="entry name" value="ZF_RING_2"/>
    <property type="match status" value="1"/>
</dbReference>
<proteinExistence type="predicted"/>
<sequence length="313" mass="35065">MSDPDSLYHHHHPSFTHTANRPITFQVNFPFYNVETSFASPEPPDNSANDSYFEEAIAHRSTPSPPSFLDNILNPPEPHVNDGDLPFGYYHVSSPQRRPRSPVLPAASAPNPPTYIMPPVSQRTLRPSRLPNGYVDLTSEPDPTEDVLPQRRSRKRRTPTPGPSNKRQKRNDGTSTDRATQTPETKIEEIDLSDDKPLQDILQKQRAEAVKAQQRPDEKPTTLTNFNCVICMDSPTDMTATACGHLFCHTCLMEALIAGENRSGPTEPKRSQCPVCRKFLRREKTHTDIIPLLMKKGLATQPRKSSTASTPKV</sequence>
<evidence type="ECO:0000256" key="2">
    <source>
        <dbReference type="ARBA" id="ARBA00022771"/>
    </source>
</evidence>
<dbReference type="InterPro" id="IPR047134">
    <property type="entry name" value="RNF4"/>
</dbReference>
<name>A0A6A6DUX1_9PEZI</name>
<protein>
    <recommendedName>
        <fullName evidence="6">RING-type domain-containing protein</fullName>
    </recommendedName>
</protein>
<dbReference type="PROSITE" id="PS00518">
    <property type="entry name" value="ZF_RING_1"/>
    <property type="match status" value="1"/>
</dbReference>
<gene>
    <name evidence="7" type="ORF">K469DRAFT_713107</name>
</gene>
<feature type="compositionally biased region" description="Polar residues" evidence="5">
    <location>
        <begin position="173"/>
        <end position="184"/>
    </location>
</feature>
<evidence type="ECO:0000256" key="3">
    <source>
        <dbReference type="ARBA" id="ARBA00022833"/>
    </source>
</evidence>
<dbReference type="Pfam" id="PF13920">
    <property type="entry name" value="zf-C3HC4_3"/>
    <property type="match status" value="1"/>
</dbReference>
<dbReference type="SUPFAM" id="SSF57850">
    <property type="entry name" value="RING/U-box"/>
    <property type="match status" value="1"/>
</dbReference>
<organism evidence="7 8">
    <name type="scientific">Zopfia rhizophila CBS 207.26</name>
    <dbReference type="NCBI Taxonomy" id="1314779"/>
    <lineage>
        <taxon>Eukaryota</taxon>
        <taxon>Fungi</taxon>
        <taxon>Dikarya</taxon>
        <taxon>Ascomycota</taxon>
        <taxon>Pezizomycotina</taxon>
        <taxon>Dothideomycetes</taxon>
        <taxon>Dothideomycetes incertae sedis</taxon>
        <taxon>Zopfiaceae</taxon>
        <taxon>Zopfia</taxon>
    </lineage>
</organism>
<dbReference type="EMBL" id="ML994650">
    <property type="protein sequence ID" value="KAF2182029.1"/>
    <property type="molecule type" value="Genomic_DNA"/>
</dbReference>
<dbReference type="Proteomes" id="UP000800200">
    <property type="component" value="Unassembled WGS sequence"/>
</dbReference>
<evidence type="ECO:0000256" key="4">
    <source>
        <dbReference type="PROSITE-ProRule" id="PRU00175"/>
    </source>
</evidence>
<dbReference type="InterPro" id="IPR013083">
    <property type="entry name" value="Znf_RING/FYVE/PHD"/>
</dbReference>
<accession>A0A6A6DUX1</accession>
<dbReference type="PANTHER" id="PTHR23041:SF78">
    <property type="entry name" value="E3 UBIQUITIN-PROTEIN LIGASE RNF4"/>
    <property type="match status" value="1"/>
</dbReference>
<reference evidence="7" key="1">
    <citation type="journal article" date="2020" name="Stud. Mycol.">
        <title>101 Dothideomycetes genomes: a test case for predicting lifestyles and emergence of pathogens.</title>
        <authorList>
            <person name="Haridas S."/>
            <person name="Albert R."/>
            <person name="Binder M."/>
            <person name="Bloem J."/>
            <person name="Labutti K."/>
            <person name="Salamov A."/>
            <person name="Andreopoulos B."/>
            <person name="Baker S."/>
            <person name="Barry K."/>
            <person name="Bills G."/>
            <person name="Bluhm B."/>
            <person name="Cannon C."/>
            <person name="Castanera R."/>
            <person name="Culley D."/>
            <person name="Daum C."/>
            <person name="Ezra D."/>
            <person name="Gonzalez J."/>
            <person name="Henrissat B."/>
            <person name="Kuo A."/>
            <person name="Liang C."/>
            <person name="Lipzen A."/>
            <person name="Lutzoni F."/>
            <person name="Magnuson J."/>
            <person name="Mondo S."/>
            <person name="Nolan M."/>
            <person name="Ohm R."/>
            <person name="Pangilinan J."/>
            <person name="Park H.-J."/>
            <person name="Ramirez L."/>
            <person name="Alfaro M."/>
            <person name="Sun H."/>
            <person name="Tritt A."/>
            <person name="Yoshinaga Y."/>
            <person name="Zwiers L.-H."/>
            <person name="Turgeon B."/>
            <person name="Goodwin S."/>
            <person name="Spatafora J."/>
            <person name="Crous P."/>
            <person name="Grigoriev I."/>
        </authorList>
    </citation>
    <scope>NUCLEOTIDE SEQUENCE</scope>
    <source>
        <strain evidence="7">CBS 207.26</strain>
    </source>
</reference>
<dbReference type="InterPro" id="IPR017907">
    <property type="entry name" value="Znf_RING_CS"/>
</dbReference>
<evidence type="ECO:0000256" key="1">
    <source>
        <dbReference type="ARBA" id="ARBA00022723"/>
    </source>
</evidence>
<dbReference type="OrthoDB" id="6270329at2759"/>
<feature type="domain" description="RING-type" evidence="6">
    <location>
        <begin position="228"/>
        <end position="277"/>
    </location>
</feature>
<dbReference type="Gene3D" id="3.30.40.10">
    <property type="entry name" value="Zinc/RING finger domain, C3HC4 (zinc finger)"/>
    <property type="match status" value="1"/>
</dbReference>
<dbReference type="SMART" id="SM00184">
    <property type="entry name" value="RING"/>
    <property type="match status" value="1"/>
</dbReference>
<evidence type="ECO:0000256" key="5">
    <source>
        <dbReference type="SAM" id="MobiDB-lite"/>
    </source>
</evidence>
<keyword evidence="8" id="KW-1185">Reference proteome</keyword>
<evidence type="ECO:0000313" key="8">
    <source>
        <dbReference type="Proteomes" id="UP000800200"/>
    </source>
</evidence>
<feature type="compositionally biased region" description="Basic and acidic residues" evidence="5">
    <location>
        <begin position="185"/>
        <end position="197"/>
    </location>
</feature>
<dbReference type="GO" id="GO:0008270">
    <property type="term" value="F:zinc ion binding"/>
    <property type="evidence" value="ECO:0007669"/>
    <property type="project" value="UniProtKB-KW"/>
</dbReference>
<keyword evidence="1" id="KW-0479">Metal-binding</keyword>
<keyword evidence="3" id="KW-0862">Zinc</keyword>